<gene>
    <name evidence="2" type="ORF">TNIN_493261</name>
</gene>
<name>A0A8X7CP00_9ARAC</name>
<proteinExistence type="predicted"/>
<dbReference type="AlphaFoldDB" id="A0A8X7CP00"/>
<dbReference type="EMBL" id="BMAV01018442">
    <property type="protein sequence ID" value="GFY70837.1"/>
    <property type="molecule type" value="Genomic_DNA"/>
</dbReference>
<evidence type="ECO:0000256" key="1">
    <source>
        <dbReference type="SAM" id="MobiDB-lite"/>
    </source>
</evidence>
<keyword evidence="3" id="KW-1185">Reference proteome</keyword>
<protein>
    <submittedName>
        <fullName evidence="2">Uncharacterized protein</fullName>
    </submittedName>
</protein>
<reference evidence="2" key="1">
    <citation type="submission" date="2020-08" db="EMBL/GenBank/DDBJ databases">
        <title>Multicomponent nature underlies the extraordinary mechanical properties of spider dragline silk.</title>
        <authorList>
            <person name="Kono N."/>
            <person name="Nakamura H."/>
            <person name="Mori M."/>
            <person name="Yoshida Y."/>
            <person name="Ohtoshi R."/>
            <person name="Malay A.D."/>
            <person name="Moran D.A.P."/>
            <person name="Tomita M."/>
            <person name="Numata K."/>
            <person name="Arakawa K."/>
        </authorList>
    </citation>
    <scope>NUCLEOTIDE SEQUENCE</scope>
</reference>
<dbReference type="Proteomes" id="UP000886998">
    <property type="component" value="Unassembled WGS sequence"/>
</dbReference>
<feature type="region of interest" description="Disordered" evidence="1">
    <location>
        <begin position="49"/>
        <end position="68"/>
    </location>
</feature>
<evidence type="ECO:0000313" key="2">
    <source>
        <dbReference type="EMBL" id="GFY70837.1"/>
    </source>
</evidence>
<comment type="caution">
    <text evidence="2">The sequence shown here is derived from an EMBL/GenBank/DDBJ whole genome shotgun (WGS) entry which is preliminary data.</text>
</comment>
<evidence type="ECO:0000313" key="3">
    <source>
        <dbReference type="Proteomes" id="UP000886998"/>
    </source>
</evidence>
<organism evidence="2 3">
    <name type="scientific">Trichonephila inaurata madagascariensis</name>
    <dbReference type="NCBI Taxonomy" id="2747483"/>
    <lineage>
        <taxon>Eukaryota</taxon>
        <taxon>Metazoa</taxon>
        <taxon>Ecdysozoa</taxon>
        <taxon>Arthropoda</taxon>
        <taxon>Chelicerata</taxon>
        <taxon>Arachnida</taxon>
        <taxon>Araneae</taxon>
        <taxon>Araneomorphae</taxon>
        <taxon>Entelegynae</taxon>
        <taxon>Araneoidea</taxon>
        <taxon>Nephilidae</taxon>
        <taxon>Trichonephila</taxon>
        <taxon>Trichonephila inaurata</taxon>
    </lineage>
</organism>
<accession>A0A8X7CP00</accession>
<sequence>MICRGDVAQAANEGLIRIFLAAAVRNPIDDKASPPPNVKISSLSNESFNSIFEEPTTPPADIAQDSNL</sequence>